<dbReference type="InterPro" id="IPR053924">
    <property type="entry name" value="RecX_HTH_2nd"/>
</dbReference>
<comment type="subcellular location">
    <subcellularLocation>
        <location evidence="1">Cytoplasm</location>
    </subcellularLocation>
</comment>
<evidence type="ECO:0000256" key="1">
    <source>
        <dbReference type="ARBA" id="ARBA00004496"/>
    </source>
</evidence>
<feature type="region of interest" description="Disordered" evidence="5">
    <location>
        <begin position="1"/>
        <end position="45"/>
    </location>
</feature>
<proteinExistence type="inferred from homology"/>
<evidence type="ECO:0000256" key="2">
    <source>
        <dbReference type="ARBA" id="ARBA00009695"/>
    </source>
</evidence>
<dbReference type="AlphaFoldDB" id="A0A6L3SXI5"/>
<dbReference type="GO" id="GO:0005737">
    <property type="term" value="C:cytoplasm"/>
    <property type="evidence" value="ECO:0007669"/>
    <property type="project" value="UniProtKB-SubCell"/>
</dbReference>
<evidence type="ECO:0000256" key="4">
    <source>
        <dbReference type="ARBA" id="ARBA00022490"/>
    </source>
</evidence>
<evidence type="ECO:0000256" key="3">
    <source>
        <dbReference type="ARBA" id="ARBA00018111"/>
    </source>
</evidence>
<comment type="similarity">
    <text evidence="2">Belongs to the RecX family.</text>
</comment>
<feature type="compositionally biased region" description="Basic and acidic residues" evidence="5">
    <location>
        <begin position="1"/>
        <end position="40"/>
    </location>
</feature>
<organism evidence="7 8">
    <name type="scientific">Methylobacterium soli</name>
    <dbReference type="NCBI Taxonomy" id="553447"/>
    <lineage>
        <taxon>Bacteria</taxon>
        <taxon>Pseudomonadati</taxon>
        <taxon>Pseudomonadota</taxon>
        <taxon>Alphaproteobacteria</taxon>
        <taxon>Hyphomicrobiales</taxon>
        <taxon>Methylobacteriaceae</taxon>
        <taxon>Methylobacterium</taxon>
    </lineage>
</organism>
<accession>A0A6L3SXI5</accession>
<comment type="caution">
    <text evidence="7">The sequence shown here is derived from an EMBL/GenBank/DDBJ whole genome shotgun (WGS) entry which is preliminary data.</text>
</comment>
<evidence type="ECO:0000259" key="6">
    <source>
        <dbReference type="Pfam" id="PF02631"/>
    </source>
</evidence>
<sequence>MSVRNVAERPGHNPEAADAKPDLARPDLAGREPARSKPERPTPPVTAAYLERAALHYLERYSASTEMLRRTLRRRVEKRARARGEAPEAFAPMIETVVARALRSGLVDDARFTAARLATLRRRGSSARGASAKLAAKGVSREAIETAMEAEREAAPEGEADAIEAQAARAYAKRRRLGPFRRPGTRAANRDRDLAALARAGFPYGLARATIEAEAETDDA</sequence>
<name>A0A6L3SXI5_9HYPH</name>
<evidence type="ECO:0000313" key="8">
    <source>
        <dbReference type="Proteomes" id="UP000474159"/>
    </source>
</evidence>
<evidence type="ECO:0000256" key="5">
    <source>
        <dbReference type="SAM" id="MobiDB-lite"/>
    </source>
</evidence>
<dbReference type="OrthoDB" id="5507982at2"/>
<keyword evidence="4" id="KW-0963">Cytoplasm</keyword>
<feature type="domain" description="RecX second three-helical" evidence="6">
    <location>
        <begin position="108"/>
        <end position="148"/>
    </location>
</feature>
<dbReference type="Proteomes" id="UP000474159">
    <property type="component" value="Unassembled WGS sequence"/>
</dbReference>
<gene>
    <name evidence="7" type="ORF">F6X53_21690</name>
</gene>
<reference evidence="7 8" key="1">
    <citation type="submission" date="2019-09" db="EMBL/GenBank/DDBJ databases">
        <title>YIM 48816 draft genome.</title>
        <authorList>
            <person name="Jiang L."/>
        </authorList>
    </citation>
    <scope>NUCLEOTIDE SEQUENCE [LARGE SCALE GENOMIC DNA]</scope>
    <source>
        <strain evidence="7 8">YIM 48816</strain>
    </source>
</reference>
<evidence type="ECO:0000313" key="7">
    <source>
        <dbReference type="EMBL" id="KAB1076876.1"/>
    </source>
</evidence>
<protein>
    <recommendedName>
        <fullName evidence="3">Regulatory protein RecX</fullName>
    </recommendedName>
</protein>
<dbReference type="Pfam" id="PF02631">
    <property type="entry name" value="RecX_HTH2"/>
    <property type="match status" value="1"/>
</dbReference>
<keyword evidence="8" id="KW-1185">Reference proteome</keyword>
<dbReference type="EMBL" id="VZZK01000026">
    <property type="protein sequence ID" value="KAB1076876.1"/>
    <property type="molecule type" value="Genomic_DNA"/>
</dbReference>